<accession>A0A9J7DX36</accession>
<evidence type="ECO:0000256" key="1">
    <source>
        <dbReference type="SAM" id="SignalP"/>
    </source>
</evidence>
<dbReference type="AlphaFoldDB" id="A0A9J7DX36"/>
<dbReference type="OrthoDB" id="7122918at2759"/>
<proteinExistence type="predicted"/>
<feature type="chain" id="PRO_5039939629" evidence="1">
    <location>
        <begin position="18"/>
        <end position="292"/>
    </location>
</feature>
<reference evidence="3" key="1">
    <citation type="submission" date="2025-08" db="UniProtKB">
        <authorList>
            <consortium name="RefSeq"/>
        </authorList>
    </citation>
    <scope>IDENTIFICATION</scope>
    <source>
        <strain evidence="3">Ishihara</strain>
        <tissue evidence="3">Whole body</tissue>
    </source>
</reference>
<sequence length="292" mass="32960">MFRILFLLCVVAVSTHGYLLGPWPAGLKMRYGFDLFGMGSKVFIDLPRTNTSAVEKGWQSMNRPRRLSGYCPLQLWCPTDDFSVCIHTDETGYVAGIQIALPESKFTPTYDMKEQGFTIWTTTFKSKVVRFWVLSAYFVSSDRQTRINSHDADKVLRDDNVYFNSFNGIKGSVSTSIDKLSSVYTEQACIGWLGRQYTYNMTTLLECSSTTISPWAPFYYSGQLVGLRFMVFGTLKLDKSDKDQFEYYSQSSVKSDVPKAPQCLYNAAKATGAVAMTLILNSNYELVSCVLE</sequence>
<protein>
    <submittedName>
        <fullName evidence="3">Uncharacterized protein LOC111350498</fullName>
    </submittedName>
</protein>
<name>A0A9J7DX36_SPOLT</name>
<evidence type="ECO:0000313" key="3">
    <source>
        <dbReference type="RefSeq" id="XP_022817879.1"/>
    </source>
</evidence>
<keyword evidence="1" id="KW-0732">Signal</keyword>
<gene>
    <name evidence="3" type="primary">LOC111350498</name>
</gene>
<keyword evidence="2" id="KW-1185">Reference proteome</keyword>
<evidence type="ECO:0000313" key="2">
    <source>
        <dbReference type="Proteomes" id="UP000301870"/>
    </source>
</evidence>
<dbReference type="GeneID" id="111350498"/>
<dbReference type="Proteomes" id="UP000301870">
    <property type="component" value="Chromosome 11"/>
</dbReference>
<feature type="signal peptide" evidence="1">
    <location>
        <begin position="1"/>
        <end position="17"/>
    </location>
</feature>
<organism evidence="2 3">
    <name type="scientific">Spodoptera litura</name>
    <name type="common">Asian cotton leafworm</name>
    <dbReference type="NCBI Taxonomy" id="69820"/>
    <lineage>
        <taxon>Eukaryota</taxon>
        <taxon>Metazoa</taxon>
        <taxon>Ecdysozoa</taxon>
        <taxon>Arthropoda</taxon>
        <taxon>Hexapoda</taxon>
        <taxon>Insecta</taxon>
        <taxon>Pterygota</taxon>
        <taxon>Neoptera</taxon>
        <taxon>Endopterygota</taxon>
        <taxon>Lepidoptera</taxon>
        <taxon>Glossata</taxon>
        <taxon>Ditrysia</taxon>
        <taxon>Noctuoidea</taxon>
        <taxon>Noctuidae</taxon>
        <taxon>Amphipyrinae</taxon>
        <taxon>Spodoptera</taxon>
    </lineage>
</organism>
<dbReference type="RefSeq" id="XP_022817879.1">
    <property type="nucleotide sequence ID" value="XM_022962111.1"/>
</dbReference>
<dbReference type="KEGG" id="sliu:111350498"/>